<sequence>MPLGDLCQNPHRLSFSGGVILFNCKPASLINRSELVYCCFSYEQQGNVFLKAAQGAAVISSKTTSAQFDIVKCRCATDVQRRVSTPCVLVTKGSEKKESFRRACPYSTAPPCCGPTPVVSSIRRHRTGGEVRQIPIQLSHSVAGELPLHKERRVFVLGQSTDQTLGYFVQSGRVFDGSVILPHPYVCVTRCMLVLSADEGDGDGAVLRSEVVAATSNRQLVYFDDGVVKDVCQLPFEQPEDVQLINTGRNGCLFVVSFHQGRVCAVWKETFQVASQWSGVTSVHVDDFLRCGSDQMLLVFKDQSAEGQPLEEFLLTDLCGISYAMRRVTNRKYMFSVVRTVKPTRTSPPPSENYLLTLQALESRLQSGLSVLQELQREVRVKERVLRQSVQTLTDVVSDREPTLTQPEQEGLIALWDCDDESKQGASDDETQDMPAVSSRPRVDKLWHRIAEDRLVVGVVLTTDGSVPVANVSLSILTETGQSSTPAVIQTQSQVLWLPAPCSASSSSSSSPASTFAEPAAKRSKQQQHNAGRPSDLNTCRLAVTAVTRLTPLLNSGRVKCCVMLHYVQRRNAFALVSNPTPVVPALWSSCFRYPQ</sequence>
<protein>
    <submittedName>
        <fullName evidence="1">Uncharacterized protein</fullName>
    </submittedName>
</protein>
<reference evidence="1" key="1">
    <citation type="submission" date="2018-11" db="EMBL/GenBank/DDBJ databases">
        <title>The sequence and de novo assembly of Larimichthys crocea genome using PacBio and Hi-C technologies.</title>
        <authorList>
            <person name="Xu P."/>
            <person name="Chen B."/>
            <person name="Zhou Z."/>
            <person name="Ke Q."/>
            <person name="Wu Y."/>
            <person name="Bai H."/>
            <person name="Pu F."/>
        </authorList>
    </citation>
    <scope>NUCLEOTIDE SEQUENCE</scope>
    <source>
        <tissue evidence="1">Muscle</tissue>
    </source>
</reference>
<organism evidence="1 2">
    <name type="scientific">Larimichthys crocea</name>
    <name type="common">Large yellow croaker</name>
    <name type="synonym">Pseudosciaena crocea</name>
    <dbReference type="NCBI Taxonomy" id="215358"/>
    <lineage>
        <taxon>Eukaryota</taxon>
        <taxon>Metazoa</taxon>
        <taxon>Chordata</taxon>
        <taxon>Craniata</taxon>
        <taxon>Vertebrata</taxon>
        <taxon>Euteleostomi</taxon>
        <taxon>Actinopterygii</taxon>
        <taxon>Neopterygii</taxon>
        <taxon>Teleostei</taxon>
        <taxon>Neoteleostei</taxon>
        <taxon>Acanthomorphata</taxon>
        <taxon>Eupercaria</taxon>
        <taxon>Sciaenidae</taxon>
        <taxon>Larimichthys</taxon>
    </lineage>
</organism>
<evidence type="ECO:0000313" key="1">
    <source>
        <dbReference type="EMBL" id="TMS06525.1"/>
    </source>
</evidence>
<gene>
    <name evidence="1" type="ORF">E3U43_016284</name>
</gene>
<keyword evidence="2" id="KW-1185">Reference proteome</keyword>
<comment type="caution">
    <text evidence="1">The sequence shown here is derived from an EMBL/GenBank/DDBJ whole genome shotgun (WGS) entry which is preliminary data.</text>
</comment>
<accession>A0ACD3QH29</accession>
<name>A0ACD3QH29_LARCR</name>
<dbReference type="Proteomes" id="UP000793456">
    <property type="component" value="Chromosome XIX"/>
</dbReference>
<evidence type="ECO:0000313" key="2">
    <source>
        <dbReference type="Proteomes" id="UP000793456"/>
    </source>
</evidence>
<dbReference type="EMBL" id="CM011692">
    <property type="protein sequence ID" value="TMS06525.1"/>
    <property type="molecule type" value="Genomic_DNA"/>
</dbReference>
<proteinExistence type="predicted"/>